<gene>
    <name evidence="2" type="ORF">NSPZN2_10834</name>
</gene>
<keyword evidence="3" id="KW-1185">Reference proteome</keyword>
<keyword evidence="1" id="KW-0812">Transmembrane</keyword>
<dbReference type="InterPro" id="IPR021830">
    <property type="entry name" value="DUF3422"/>
</dbReference>
<feature type="transmembrane region" description="Helical" evidence="1">
    <location>
        <begin position="423"/>
        <end position="444"/>
    </location>
</feature>
<organism evidence="2 3">
    <name type="scientific">Nitrospira defluvii</name>
    <dbReference type="NCBI Taxonomy" id="330214"/>
    <lineage>
        <taxon>Bacteria</taxon>
        <taxon>Pseudomonadati</taxon>
        <taxon>Nitrospirota</taxon>
        <taxon>Nitrospiria</taxon>
        <taxon>Nitrospirales</taxon>
        <taxon>Nitrospiraceae</taxon>
        <taxon>Nitrospira</taxon>
    </lineage>
</organism>
<feature type="transmembrane region" description="Helical" evidence="1">
    <location>
        <begin position="391"/>
        <end position="411"/>
    </location>
</feature>
<evidence type="ECO:0000256" key="1">
    <source>
        <dbReference type="SAM" id="Phobius"/>
    </source>
</evidence>
<dbReference type="EMBL" id="CAJNBJ010000001">
    <property type="protein sequence ID" value="CAE6703109.1"/>
    <property type="molecule type" value="Genomic_DNA"/>
</dbReference>
<evidence type="ECO:0000313" key="2">
    <source>
        <dbReference type="EMBL" id="CAE6703109.1"/>
    </source>
</evidence>
<reference evidence="2 3" key="1">
    <citation type="submission" date="2021-02" db="EMBL/GenBank/DDBJ databases">
        <authorList>
            <person name="Han P."/>
        </authorList>
    </citation>
    <scope>NUCLEOTIDE SEQUENCE [LARGE SCALE GENOMIC DNA]</scope>
    <source>
        <strain evidence="2">Candidatus Nitrospira sp. ZN2</strain>
    </source>
</reference>
<evidence type="ECO:0000313" key="3">
    <source>
        <dbReference type="Proteomes" id="UP000675880"/>
    </source>
</evidence>
<comment type="caution">
    <text evidence="2">The sequence shown here is derived from an EMBL/GenBank/DDBJ whole genome shotgun (WGS) entry which is preliminary data.</text>
</comment>
<protein>
    <recommendedName>
        <fullName evidence="4">DUF3422 domain-containing protein</fullName>
    </recommendedName>
</protein>
<keyword evidence="1" id="KW-1133">Transmembrane helix</keyword>
<accession>A0ABM8QL15</accession>
<name>A0ABM8QL15_9BACT</name>
<sequence>MTDSVEPAGTDSRRPGFLNRIHQSNKQYLPQWLGVPAHIHHVAYRMANPPVERPNSRREFQHLLQALDITEGAIEERFGYGFKSAANGDRLVVVWEAHTEYYSYQVWHVVKDSSAPLDFGPITFPGYVMPLCPLGIRVNALDLLFLPQELPLERELPARLPGAMVYGSRILGDDIVAVTSFTPDEFDRERYLICSTSEQALRQQVAKIVDTIVAIENYYHLVMLPMKAFSRAVDQIHDYEQRHLYQRAVLIEQLGGTTPPTMQKWLTVLTQDLLQVSRLAESMRYRLSASVPYDRIVQSNLAALQERPYPPLRQISEYVSWKITGVTDGYQQLLRRIDAMEKDFEATVAVLRTHIELRLQEQNIELQDQNMKLLASVDSTTRAQAILQRTVESLSVIVITYYLTGLGGYVLKACYEMGWIKNANVATAIFVPIAFAISFTLMTVGRKIIVKRMANPASDPGGH</sequence>
<proteinExistence type="predicted"/>
<dbReference type="Proteomes" id="UP000675880">
    <property type="component" value="Unassembled WGS sequence"/>
</dbReference>
<dbReference type="Pfam" id="PF11902">
    <property type="entry name" value="DUF3422"/>
    <property type="match status" value="1"/>
</dbReference>
<evidence type="ECO:0008006" key="4">
    <source>
        <dbReference type="Google" id="ProtNLM"/>
    </source>
</evidence>
<dbReference type="RefSeq" id="WP_213040665.1">
    <property type="nucleotide sequence ID" value="NZ_CAJNBJ010000001.1"/>
</dbReference>
<keyword evidence="1" id="KW-0472">Membrane</keyword>